<keyword evidence="3" id="KW-1185">Reference proteome</keyword>
<protein>
    <recommendedName>
        <fullName evidence="4">Velvet domain-containing protein</fullName>
    </recommendedName>
</protein>
<dbReference type="AlphaFoldDB" id="A0AAD5VBC5"/>
<feature type="compositionally biased region" description="Basic and acidic residues" evidence="1">
    <location>
        <begin position="1"/>
        <end position="22"/>
    </location>
</feature>
<feature type="region of interest" description="Disordered" evidence="1">
    <location>
        <begin position="291"/>
        <end position="374"/>
    </location>
</feature>
<feature type="compositionally biased region" description="Low complexity" evidence="1">
    <location>
        <begin position="206"/>
        <end position="218"/>
    </location>
</feature>
<reference evidence="2" key="1">
    <citation type="submission" date="2022-07" db="EMBL/GenBank/DDBJ databases">
        <title>Genome Sequence of Physisporinus lineatus.</title>
        <authorList>
            <person name="Buettner E."/>
        </authorList>
    </citation>
    <scope>NUCLEOTIDE SEQUENCE</scope>
    <source>
        <strain evidence="2">VT162</strain>
    </source>
</reference>
<organism evidence="2 3">
    <name type="scientific">Meripilus lineatus</name>
    <dbReference type="NCBI Taxonomy" id="2056292"/>
    <lineage>
        <taxon>Eukaryota</taxon>
        <taxon>Fungi</taxon>
        <taxon>Dikarya</taxon>
        <taxon>Basidiomycota</taxon>
        <taxon>Agaricomycotina</taxon>
        <taxon>Agaricomycetes</taxon>
        <taxon>Polyporales</taxon>
        <taxon>Meripilaceae</taxon>
        <taxon>Meripilus</taxon>
    </lineage>
</organism>
<feature type="compositionally biased region" description="Low complexity" evidence="1">
    <location>
        <begin position="309"/>
        <end position="341"/>
    </location>
</feature>
<accession>A0AAD5VBC5</accession>
<evidence type="ECO:0000313" key="3">
    <source>
        <dbReference type="Proteomes" id="UP001212997"/>
    </source>
</evidence>
<dbReference type="EMBL" id="JANAWD010000015">
    <property type="protein sequence ID" value="KAJ3491234.1"/>
    <property type="molecule type" value="Genomic_DNA"/>
</dbReference>
<evidence type="ECO:0000256" key="1">
    <source>
        <dbReference type="SAM" id="MobiDB-lite"/>
    </source>
</evidence>
<feature type="region of interest" description="Disordered" evidence="1">
    <location>
        <begin position="130"/>
        <end position="152"/>
    </location>
</feature>
<evidence type="ECO:0000313" key="2">
    <source>
        <dbReference type="EMBL" id="KAJ3491234.1"/>
    </source>
</evidence>
<dbReference type="Proteomes" id="UP001212997">
    <property type="component" value="Unassembled WGS sequence"/>
</dbReference>
<name>A0AAD5VBC5_9APHY</name>
<evidence type="ECO:0008006" key="4">
    <source>
        <dbReference type="Google" id="ProtNLM"/>
    </source>
</evidence>
<gene>
    <name evidence="2" type="ORF">NLI96_g846</name>
</gene>
<feature type="region of interest" description="Disordered" evidence="1">
    <location>
        <begin position="206"/>
        <end position="270"/>
    </location>
</feature>
<feature type="region of interest" description="Disordered" evidence="1">
    <location>
        <begin position="1"/>
        <end position="27"/>
    </location>
</feature>
<comment type="caution">
    <text evidence="2">The sequence shown here is derived from an EMBL/GenBank/DDBJ whole genome shotgun (WGS) entry which is preliminary data.</text>
</comment>
<sequence length="413" mass="45639">MYYESDKKKKGDRDDAPQRARSLENQVVRNGERDLYIKLTYSVYRTEPDDPSLPSGSADKDKDRKKPRKWHLNAYFTKFTEGQLRTIDDIPALRDLVVPEGLYKTARSTTKSAKKTGEGGKATSSTIQRTYAPFPSSHPRMRAPQPDMPPQSEDVKMENAVAGPSTYQQQQAYRNAASLPPIANPPPQLSPTREPFALQQQTAQFSPQFFPSPSGSSPVERQMHQQQPSPYIDPSSGMLAARTMPGSGSGSSDTSFSSPLMSDFSHGSWSSHASLPPLTYAISPLTYAPQPMHPHYDPDQPDHHHHSLPHYPDLNSHTPSLSESSHSSSSPYSRSRSLSMSIDGEEDLSSYVPAPPPLYNDPDNDGRRAAENGDPATCARVALAPLSSLQRNHPYRRCSMDDRALRLLGPGAR</sequence>
<feature type="region of interest" description="Disordered" evidence="1">
    <location>
        <begin position="45"/>
        <end position="67"/>
    </location>
</feature>
<proteinExistence type="predicted"/>